<comment type="caution">
    <text evidence="1">The sequence shown here is derived from an EMBL/GenBank/DDBJ whole genome shotgun (WGS) entry which is preliminary data.</text>
</comment>
<keyword evidence="2" id="KW-1185">Reference proteome</keyword>
<organism evidence="1 2">
    <name type="scientific">Catharanthus roseus</name>
    <name type="common">Madagascar periwinkle</name>
    <name type="synonym">Vinca rosea</name>
    <dbReference type="NCBI Taxonomy" id="4058"/>
    <lineage>
        <taxon>Eukaryota</taxon>
        <taxon>Viridiplantae</taxon>
        <taxon>Streptophyta</taxon>
        <taxon>Embryophyta</taxon>
        <taxon>Tracheophyta</taxon>
        <taxon>Spermatophyta</taxon>
        <taxon>Magnoliopsida</taxon>
        <taxon>eudicotyledons</taxon>
        <taxon>Gunneridae</taxon>
        <taxon>Pentapetalae</taxon>
        <taxon>asterids</taxon>
        <taxon>lamiids</taxon>
        <taxon>Gentianales</taxon>
        <taxon>Apocynaceae</taxon>
        <taxon>Rauvolfioideae</taxon>
        <taxon>Vinceae</taxon>
        <taxon>Catharanthinae</taxon>
        <taxon>Catharanthus</taxon>
    </lineage>
</organism>
<gene>
    <name evidence="1" type="ORF">M9H77_15593</name>
</gene>
<accession>A0ACC0AY02</accession>
<evidence type="ECO:0000313" key="2">
    <source>
        <dbReference type="Proteomes" id="UP001060085"/>
    </source>
</evidence>
<protein>
    <submittedName>
        <fullName evidence="1">Uncharacterized protein</fullName>
    </submittedName>
</protein>
<name>A0ACC0AY02_CATRO</name>
<sequence>MLLLPRHLWIFKAKIKHLASCLRSEKAKSQFWSFSVEAYLTETAGDPIWDLSLSDTHLIFGSRNLSNFIHSNSSVLSSSCLQTQPFLFLDDFQTCPLDETDSTEDQGWQQYFPVS</sequence>
<proteinExistence type="predicted"/>
<reference evidence="2" key="1">
    <citation type="journal article" date="2023" name="Nat. Plants">
        <title>Single-cell RNA sequencing provides a high-resolution roadmap for understanding the multicellular compartmentation of specialized metabolism.</title>
        <authorList>
            <person name="Sun S."/>
            <person name="Shen X."/>
            <person name="Li Y."/>
            <person name="Li Y."/>
            <person name="Wang S."/>
            <person name="Li R."/>
            <person name="Zhang H."/>
            <person name="Shen G."/>
            <person name="Guo B."/>
            <person name="Wei J."/>
            <person name="Xu J."/>
            <person name="St-Pierre B."/>
            <person name="Chen S."/>
            <person name="Sun C."/>
        </authorList>
    </citation>
    <scope>NUCLEOTIDE SEQUENCE [LARGE SCALE GENOMIC DNA]</scope>
</reference>
<dbReference type="Proteomes" id="UP001060085">
    <property type="component" value="Linkage Group LG04"/>
</dbReference>
<dbReference type="EMBL" id="CM044704">
    <property type="protein sequence ID" value="KAI5665740.1"/>
    <property type="molecule type" value="Genomic_DNA"/>
</dbReference>
<evidence type="ECO:0000313" key="1">
    <source>
        <dbReference type="EMBL" id="KAI5665740.1"/>
    </source>
</evidence>